<name>A0A7S1K2M0_9ALVE</name>
<feature type="compositionally biased region" description="Polar residues" evidence="1">
    <location>
        <begin position="63"/>
        <end position="84"/>
    </location>
</feature>
<organism evidence="2">
    <name type="scientific">Vitrella brassicaformis</name>
    <dbReference type="NCBI Taxonomy" id="1169539"/>
    <lineage>
        <taxon>Eukaryota</taxon>
        <taxon>Sar</taxon>
        <taxon>Alveolata</taxon>
        <taxon>Colpodellida</taxon>
        <taxon>Vitrellaceae</taxon>
        <taxon>Vitrella</taxon>
    </lineage>
</organism>
<sequence>MRCTPRLRPTRPDTSDDVRACVCVCVCPFSKHRGQRESLISVCTFLLDYIPLSAALSAEQPEQPGQSVSQSCVTRASRETASPQQKVARGLMWCWCGSDLKPGGRRRALSSPSHPPPYPSVCGAGCTLVHAHLPYQVVQCRL</sequence>
<feature type="region of interest" description="Disordered" evidence="1">
    <location>
        <begin position="60"/>
        <end position="84"/>
    </location>
</feature>
<evidence type="ECO:0000256" key="1">
    <source>
        <dbReference type="SAM" id="MobiDB-lite"/>
    </source>
</evidence>
<reference evidence="2" key="1">
    <citation type="submission" date="2021-01" db="EMBL/GenBank/DDBJ databases">
        <authorList>
            <person name="Corre E."/>
            <person name="Pelletier E."/>
            <person name="Niang G."/>
            <person name="Scheremetjew M."/>
            <person name="Finn R."/>
            <person name="Kale V."/>
            <person name="Holt S."/>
            <person name="Cochrane G."/>
            <person name="Meng A."/>
            <person name="Brown T."/>
            <person name="Cohen L."/>
        </authorList>
    </citation>
    <scope>NUCLEOTIDE SEQUENCE</scope>
    <source>
        <strain evidence="2">CCMP3346</strain>
    </source>
</reference>
<gene>
    <name evidence="2" type="ORF">VBRA1451_LOCUS16624</name>
</gene>
<protein>
    <submittedName>
        <fullName evidence="2">Uncharacterized protein</fullName>
    </submittedName>
</protein>
<dbReference type="EMBL" id="HBGB01028509">
    <property type="protein sequence ID" value="CAD9061554.1"/>
    <property type="molecule type" value="Transcribed_RNA"/>
</dbReference>
<dbReference type="AlphaFoldDB" id="A0A7S1K2M0"/>
<evidence type="ECO:0000313" key="2">
    <source>
        <dbReference type="EMBL" id="CAD9061554.1"/>
    </source>
</evidence>
<proteinExistence type="predicted"/>
<accession>A0A7S1K2M0</accession>